<gene>
    <name evidence="14" type="ORF">E6K79_05445</name>
</gene>
<dbReference type="GO" id="GO:0003700">
    <property type="term" value="F:DNA-binding transcription factor activity"/>
    <property type="evidence" value="ECO:0007669"/>
    <property type="project" value="InterPro"/>
</dbReference>
<dbReference type="SMART" id="SM00529">
    <property type="entry name" value="HTH_DTXR"/>
    <property type="match status" value="1"/>
</dbReference>
<organism evidence="14 15">
    <name type="scientific">Eiseniibacteriota bacterium</name>
    <dbReference type="NCBI Taxonomy" id="2212470"/>
    <lineage>
        <taxon>Bacteria</taxon>
        <taxon>Candidatus Eiseniibacteriota</taxon>
    </lineage>
</organism>
<dbReference type="GO" id="GO:0005737">
    <property type="term" value="C:cytoplasm"/>
    <property type="evidence" value="ECO:0007669"/>
    <property type="project" value="UniProtKB-SubCell"/>
</dbReference>
<dbReference type="Pfam" id="PF01325">
    <property type="entry name" value="Fe_dep_repress"/>
    <property type="match status" value="1"/>
</dbReference>
<dbReference type="Gene3D" id="1.10.10.10">
    <property type="entry name" value="Winged helix-like DNA-binding domain superfamily/Winged helix DNA-binding domain"/>
    <property type="match status" value="1"/>
</dbReference>
<evidence type="ECO:0000256" key="3">
    <source>
        <dbReference type="ARBA" id="ARBA00011738"/>
    </source>
</evidence>
<dbReference type="SMART" id="SM00899">
    <property type="entry name" value="FeoA"/>
    <property type="match status" value="1"/>
</dbReference>
<evidence type="ECO:0000256" key="7">
    <source>
        <dbReference type="ARBA" id="ARBA00023015"/>
    </source>
</evidence>
<keyword evidence="5" id="KW-0678">Repressor</keyword>
<dbReference type="InterPro" id="IPR036390">
    <property type="entry name" value="WH_DNA-bd_sf"/>
</dbReference>
<dbReference type="PANTHER" id="PTHR33238:SF11">
    <property type="entry name" value="TRANSCRIPTIONAL REGULATOR MNTR"/>
    <property type="match status" value="1"/>
</dbReference>
<dbReference type="AlphaFoldDB" id="A0A538TNK9"/>
<evidence type="ECO:0000256" key="8">
    <source>
        <dbReference type="ARBA" id="ARBA00023125"/>
    </source>
</evidence>
<evidence type="ECO:0000256" key="11">
    <source>
        <dbReference type="ARBA" id="ARBA00023211"/>
    </source>
</evidence>
<dbReference type="InterPro" id="IPR038157">
    <property type="entry name" value="FeoA_core_dom"/>
</dbReference>
<dbReference type="SUPFAM" id="SSF46785">
    <property type="entry name" value="Winged helix' DNA-binding domain"/>
    <property type="match status" value="1"/>
</dbReference>
<feature type="domain" description="HTH dtxR-type" evidence="13">
    <location>
        <begin position="1"/>
        <end position="67"/>
    </location>
</feature>
<dbReference type="Gene3D" id="2.30.30.90">
    <property type="match status" value="1"/>
</dbReference>
<keyword evidence="6" id="KW-0408">Iron</keyword>
<evidence type="ECO:0000256" key="4">
    <source>
        <dbReference type="ARBA" id="ARBA00022490"/>
    </source>
</evidence>
<dbReference type="InterPro" id="IPR036421">
    <property type="entry name" value="Fe_dep_repressor_sf"/>
</dbReference>
<evidence type="ECO:0000256" key="1">
    <source>
        <dbReference type="ARBA" id="ARBA00004496"/>
    </source>
</evidence>
<dbReference type="InterPro" id="IPR007167">
    <property type="entry name" value="Fe-transptr_FeoA-like"/>
</dbReference>
<comment type="similarity">
    <text evidence="2">Belongs to the DtxR/MntR family.</text>
</comment>
<dbReference type="GO" id="GO:0046914">
    <property type="term" value="F:transition metal ion binding"/>
    <property type="evidence" value="ECO:0007669"/>
    <property type="project" value="InterPro"/>
</dbReference>
<evidence type="ECO:0000256" key="6">
    <source>
        <dbReference type="ARBA" id="ARBA00023004"/>
    </source>
</evidence>
<dbReference type="Proteomes" id="UP000317691">
    <property type="component" value="Unassembled WGS sequence"/>
</dbReference>
<comment type="subunit">
    <text evidence="3">Homodimer.</text>
</comment>
<dbReference type="InterPro" id="IPR036388">
    <property type="entry name" value="WH-like_DNA-bd_sf"/>
</dbReference>
<dbReference type="GO" id="GO:0003677">
    <property type="term" value="F:DNA binding"/>
    <property type="evidence" value="ECO:0007669"/>
    <property type="project" value="UniProtKB-KW"/>
</dbReference>
<keyword evidence="9" id="KW-0010">Activator</keyword>
<comment type="subcellular location">
    <subcellularLocation>
        <location evidence="1">Cytoplasm</location>
    </subcellularLocation>
</comment>
<dbReference type="InterPro" id="IPR022689">
    <property type="entry name" value="Iron_dep_repressor"/>
</dbReference>
<comment type="caution">
    <text evidence="14">The sequence shown here is derived from an EMBL/GenBank/DDBJ whole genome shotgun (WGS) entry which is preliminary data.</text>
</comment>
<dbReference type="InterPro" id="IPR001367">
    <property type="entry name" value="Fe_dep_repressor"/>
</dbReference>
<dbReference type="InterPro" id="IPR008988">
    <property type="entry name" value="Transcriptional_repressor_C"/>
</dbReference>
<keyword evidence="11" id="KW-0464">Manganese</keyword>
<keyword evidence="8" id="KW-0238">DNA-binding</keyword>
<proteinExistence type="inferred from homology"/>
<evidence type="ECO:0000256" key="2">
    <source>
        <dbReference type="ARBA" id="ARBA00007871"/>
    </source>
</evidence>
<dbReference type="SUPFAM" id="SSF50037">
    <property type="entry name" value="C-terminal domain of transcriptional repressors"/>
    <property type="match status" value="1"/>
</dbReference>
<reference evidence="14 15" key="1">
    <citation type="journal article" date="2019" name="Nat. Microbiol.">
        <title>Mediterranean grassland soil C-N compound turnover is dependent on rainfall and depth, and is mediated by genomically divergent microorganisms.</title>
        <authorList>
            <person name="Diamond S."/>
            <person name="Andeer P.F."/>
            <person name="Li Z."/>
            <person name="Crits-Christoph A."/>
            <person name="Burstein D."/>
            <person name="Anantharaman K."/>
            <person name="Lane K.R."/>
            <person name="Thomas B.C."/>
            <person name="Pan C."/>
            <person name="Northen T.R."/>
            <person name="Banfield J.F."/>
        </authorList>
    </citation>
    <scope>NUCLEOTIDE SEQUENCE [LARGE SCALE GENOMIC DNA]</scope>
    <source>
        <strain evidence="14">WS_9</strain>
    </source>
</reference>
<dbReference type="InterPro" id="IPR050536">
    <property type="entry name" value="DtxR_MntR_Metal-Reg"/>
</dbReference>
<evidence type="ECO:0000313" key="15">
    <source>
        <dbReference type="Proteomes" id="UP000317691"/>
    </source>
</evidence>
<evidence type="ECO:0000256" key="10">
    <source>
        <dbReference type="ARBA" id="ARBA00023163"/>
    </source>
</evidence>
<evidence type="ECO:0000256" key="5">
    <source>
        <dbReference type="ARBA" id="ARBA00022491"/>
    </source>
</evidence>
<keyword evidence="7" id="KW-0805">Transcription regulation</keyword>
<name>A0A538TNK9_UNCEI</name>
<dbReference type="Gene3D" id="1.10.60.10">
    <property type="entry name" value="Iron dependent repressor, metal binding and dimerisation domain"/>
    <property type="match status" value="1"/>
</dbReference>
<dbReference type="GO" id="GO:0046983">
    <property type="term" value="F:protein dimerization activity"/>
    <property type="evidence" value="ECO:0007669"/>
    <property type="project" value="InterPro"/>
</dbReference>
<sequence>MPSITHAVEDYLKAIWKLSHQGGGGKVPVGDIAIHLGISAPSVTGMVQKLKGMRLLHYTRYGGVTLTARGRKIALEIVRHHRLWELYLYTRLGVPLERVDKEAERLEHVLSDDMEDLLARALGDPKRDPHGDPIPTKAGAMERLKGVPLSKLKPGDDGTVARVSDRHADKLRYMVSLGLLPGARVLVLERAPFRGPITLKVGNRRCAIDPDLADLVLVTASGPARRARRK</sequence>
<dbReference type="PROSITE" id="PS50944">
    <property type="entry name" value="HTH_DTXR"/>
    <property type="match status" value="1"/>
</dbReference>
<keyword evidence="4" id="KW-0963">Cytoplasm</keyword>
<evidence type="ECO:0000259" key="13">
    <source>
        <dbReference type="PROSITE" id="PS50944"/>
    </source>
</evidence>
<evidence type="ECO:0000256" key="9">
    <source>
        <dbReference type="ARBA" id="ARBA00023159"/>
    </source>
</evidence>
<dbReference type="Pfam" id="PF02742">
    <property type="entry name" value="Fe_dep_repr_C"/>
    <property type="match status" value="1"/>
</dbReference>
<evidence type="ECO:0000313" key="14">
    <source>
        <dbReference type="EMBL" id="TMQ65211.1"/>
    </source>
</evidence>
<dbReference type="InterPro" id="IPR022687">
    <property type="entry name" value="HTH_DTXR"/>
</dbReference>
<protein>
    <recommendedName>
        <fullName evidence="12">Manganese transport regulator</fullName>
    </recommendedName>
</protein>
<dbReference type="EMBL" id="VBOZ01000014">
    <property type="protein sequence ID" value="TMQ65211.1"/>
    <property type="molecule type" value="Genomic_DNA"/>
</dbReference>
<evidence type="ECO:0000256" key="12">
    <source>
        <dbReference type="ARBA" id="ARBA00032593"/>
    </source>
</evidence>
<accession>A0A538TNK9</accession>
<keyword evidence="10" id="KW-0804">Transcription</keyword>
<dbReference type="Pfam" id="PF04023">
    <property type="entry name" value="FeoA"/>
    <property type="match status" value="1"/>
</dbReference>
<dbReference type="PANTHER" id="PTHR33238">
    <property type="entry name" value="IRON (METAL) DEPENDENT REPRESSOR, DTXR FAMILY"/>
    <property type="match status" value="1"/>
</dbReference>
<dbReference type="SUPFAM" id="SSF47979">
    <property type="entry name" value="Iron-dependent repressor protein, dimerization domain"/>
    <property type="match status" value="1"/>
</dbReference>